<reference evidence="2 3" key="1">
    <citation type="submission" date="2024-01" db="EMBL/GenBank/DDBJ databases">
        <title>The genome of the rayed Mediterranean limpet Patella caerulea (Linnaeus, 1758).</title>
        <authorList>
            <person name="Anh-Thu Weber A."/>
            <person name="Halstead-Nussloch G."/>
        </authorList>
    </citation>
    <scope>NUCLEOTIDE SEQUENCE [LARGE SCALE GENOMIC DNA]</scope>
    <source>
        <strain evidence="2">AATW-2023a</strain>
        <tissue evidence="2">Whole specimen</tissue>
    </source>
</reference>
<dbReference type="EMBL" id="JAZGQO010000002">
    <property type="protein sequence ID" value="KAK6190726.1"/>
    <property type="molecule type" value="Genomic_DNA"/>
</dbReference>
<proteinExistence type="predicted"/>
<feature type="region of interest" description="Disordered" evidence="1">
    <location>
        <begin position="194"/>
        <end position="218"/>
    </location>
</feature>
<dbReference type="Proteomes" id="UP001347796">
    <property type="component" value="Unassembled WGS sequence"/>
</dbReference>
<organism evidence="2 3">
    <name type="scientific">Patella caerulea</name>
    <name type="common">Rayed Mediterranean limpet</name>
    <dbReference type="NCBI Taxonomy" id="87958"/>
    <lineage>
        <taxon>Eukaryota</taxon>
        <taxon>Metazoa</taxon>
        <taxon>Spiralia</taxon>
        <taxon>Lophotrochozoa</taxon>
        <taxon>Mollusca</taxon>
        <taxon>Gastropoda</taxon>
        <taxon>Patellogastropoda</taxon>
        <taxon>Patelloidea</taxon>
        <taxon>Patellidae</taxon>
        <taxon>Patella</taxon>
    </lineage>
</organism>
<accession>A0AAN8K621</accession>
<gene>
    <name evidence="2" type="ORF">SNE40_002527</name>
</gene>
<evidence type="ECO:0000313" key="2">
    <source>
        <dbReference type="EMBL" id="KAK6190726.1"/>
    </source>
</evidence>
<evidence type="ECO:0000256" key="1">
    <source>
        <dbReference type="SAM" id="MobiDB-lite"/>
    </source>
</evidence>
<keyword evidence="3" id="KW-1185">Reference proteome</keyword>
<protein>
    <submittedName>
        <fullName evidence="2">Uncharacterized protein</fullName>
    </submittedName>
</protein>
<name>A0AAN8K621_PATCE</name>
<feature type="compositionally biased region" description="Basic and acidic residues" evidence="1">
    <location>
        <begin position="77"/>
        <end position="87"/>
    </location>
</feature>
<feature type="compositionally biased region" description="Basic and acidic residues" evidence="1">
    <location>
        <begin position="194"/>
        <end position="210"/>
    </location>
</feature>
<comment type="caution">
    <text evidence="2">The sequence shown here is derived from an EMBL/GenBank/DDBJ whole genome shotgun (WGS) entry which is preliminary data.</text>
</comment>
<dbReference type="AlphaFoldDB" id="A0AAN8K621"/>
<sequence length="360" mass="40864">MDRYSPDYSDDEPLDLSIKSRGGDKVPTTKAPQSESPLCLVKSCGCNSHKKNSNKGSESSPYPATDYDSRYYQPYPSKHENRENNEMLRKAYDFSDNQSNRVYQPYRQSNSAYLNQSNNSFQDTSRRVNGLPLKNQSTMGFYNGNSEAPQGRYDVEYLSHPIRRRSLKGTSLMDFVNDSIEDGLKIEKHDIETSKRARRECHDSDNESLRHSPSGSKRLKMEESFNSLKYENTKTNEQILNEEKIEVVSMDTAESAEPRRGSTPSPGKTIQIKQEVNPARSTLTLAPKTESVSENSVGTTKPNSKIPALDYLISKVLVERLDIPFTPKNHEIKRIFCGEGKGQLRLMDLIELQVEESLKV</sequence>
<evidence type="ECO:0000313" key="3">
    <source>
        <dbReference type="Proteomes" id="UP001347796"/>
    </source>
</evidence>
<feature type="region of interest" description="Disordered" evidence="1">
    <location>
        <begin position="1"/>
        <end position="87"/>
    </location>
</feature>